<dbReference type="PANTHER" id="PTHR43383">
    <property type="entry name" value="NODULIN 6"/>
    <property type="match status" value="1"/>
</dbReference>
<dbReference type="InterPro" id="IPR006680">
    <property type="entry name" value="Amidohydro-rel"/>
</dbReference>
<accession>A0A0C9ZY89</accession>
<gene>
    <name evidence="2" type="ORF">PISMIDRAFT_93641</name>
</gene>
<dbReference type="HOGENOM" id="CLU_017290_4_0_1"/>
<dbReference type="SUPFAM" id="SSF51556">
    <property type="entry name" value="Metallo-dependent hydrolases"/>
    <property type="match status" value="1"/>
</dbReference>
<dbReference type="OrthoDB" id="3364440at2759"/>
<dbReference type="STRING" id="765257.A0A0C9ZY89"/>
<evidence type="ECO:0000313" key="3">
    <source>
        <dbReference type="Proteomes" id="UP000054018"/>
    </source>
</evidence>
<dbReference type="PANTHER" id="PTHR43383:SF2">
    <property type="entry name" value="AMIDOHYDROLASE 2 FAMILY PROTEIN"/>
    <property type="match status" value="1"/>
</dbReference>
<dbReference type="InterPro" id="IPR032466">
    <property type="entry name" value="Metal_Hydrolase"/>
</dbReference>
<sequence length="407" mass="45966">MFPAYYRQLACAAFAYPAIDNHAHPLLTEKHRDTLPFEGLYSEANGEALEDDSVHTLACYRSTYQLAKLFGLKKGEDNWEAVKEKRASLDYAQLCKICMQPSGIQCILIDDGLSGDRDLAEGYKWHDQYTFSPTRRIVRIEVEAQVGAILLPLDSSTVSDLLFVVTVNFEERIVTCANDDDVAGFKSIACYRTGLDIAPSGTDEDVEKSLLEAWTQYKATDEFRLKHKALNDYLVRIVLRIAGQYKKPVQFHTGLGDNDITLTKSSPAHMQPVIKAFPETTFILLHSSYPYSREAGYLTAVYKNVYLDFGEIFPCLSADGQRAAVKQVLELSPTNKLLWSTDGRWWPESFYLASIQSRQVLYDVFADCVRREELTESEAAAIVEKMLFHSSNRLYGLGLTPKLDIIM</sequence>
<dbReference type="EMBL" id="KN833697">
    <property type="protein sequence ID" value="KIK27182.1"/>
    <property type="molecule type" value="Genomic_DNA"/>
</dbReference>
<dbReference type="Gene3D" id="3.20.20.140">
    <property type="entry name" value="Metal-dependent hydrolases"/>
    <property type="match status" value="1"/>
</dbReference>
<evidence type="ECO:0000313" key="2">
    <source>
        <dbReference type="EMBL" id="KIK27182.1"/>
    </source>
</evidence>
<name>A0A0C9ZY89_9AGAM</name>
<feature type="domain" description="Amidohydrolase-related" evidence="1">
    <location>
        <begin position="236"/>
        <end position="382"/>
    </location>
</feature>
<keyword evidence="3" id="KW-1185">Reference proteome</keyword>
<organism evidence="2 3">
    <name type="scientific">Pisolithus microcarpus 441</name>
    <dbReference type="NCBI Taxonomy" id="765257"/>
    <lineage>
        <taxon>Eukaryota</taxon>
        <taxon>Fungi</taxon>
        <taxon>Dikarya</taxon>
        <taxon>Basidiomycota</taxon>
        <taxon>Agaricomycotina</taxon>
        <taxon>Agaricomycetes</taxon>
        <taxon>Agaricomycetidae</taxon>
        <taxon>Boletales</taxon>
        <taxon>Sclerodermatineae</taxon>
        <taxon>Pisolithaceae</taxon>
        <taxon>Pisolithus</taxon>
    </lineage>
</organism>
<evidence type="ECO:0000259" key="1">
    <source>
        <dbReference type="Pfam" id="PF04909"/>
    </source>
</evidence>
<reference evidence="3" key="2">
    <citation type="submission" date="2015-01" db="EMBL/GenBank/DDBJ databases">
        <title>Evolutionary Origins and Diversification of the Mycorrhizal Mutualists.</title>
        <authorList>
            <consortium name="DOE Joint Genome Institute"/>
            <consortium name="Mycorrhizal Genomics Consortium"/>
            <person name="Kohler A."/>
            <person name="Kuo A."/>
            <person name="Nagy L.G."/>
            <person name="Floudas D."/>
            <person name="Copeland A."/>
            <person name="Barry K.W."/>
            <person name="Cichocki N."/>
            <person name="Veneault-Fourrey C."/>
            <person name="LaButti K."/>
            <person name="Lindquist E.A."/>
            <person name="Lipzen A."/>
            <person name="Lundell T."/>
            <person name="Morin E."/>
            <person name="Murat C."/>
            <person name="Riley R."/>
            <person name="Ohm R."/>
            <person name="Sun H."/>
            <person name="Tunlid A."/>
            <person name="Henrissat B."/>
            <person name="Grigoriev I.V."/>
            <person name="Hibbett D.S."/>
            <person name="Martin F."/>
        </authorList>
    </citation>
    <scope>NUCLEOTIDE SEQUENCE [LARGE SCALE GENOMIC DNA]</scope>
    <source>
        <strain evidence="3">441</strain>
    </source>
</reference>
<dbReference type="AlphaFoldDB" id="A0A0C9ZY89"/>
<dbReference type="GO" id="GO:0016787">
    <property type="term" value="F:hydrolase activity"/>
    <property type="evidence" value="ECO:0007669"/>
    <property type="project" value="InterPro"/>
</dbReference>
<dbReference type="Proteomes" id="UP000054018">
    <property type="component" value="Unassembled WGS sequence"/>
</dbReference>
<protein>
    <recommendedName>
        <fullName evidence="1">Amidohydrolase-related domain-containing protein</fullName>
    </recommendedName>
</protein>
<proteinExistence type="predicted"/>
<dbReference type="Pfam" id="PF04909">
    <property type="entry name" value="Amidohydro_2"/>
    <property type="match status" value="1"/>
</dbReference>
<reference evidence="2 3" key="1">
    <citation type="submission" date="2014-04" db="EMBL/GenBank/DDBJ databases">
        <authorList>
            <consortium name="DOE Joint Genome Institute"/>
            <person name="Kuo A."/>
            <person name="Kohler A."/>
            <person name="Costa M.D."/>
            <person name="Nagy L.G."/>
            <person name="Floudas D."/>
            <person name="Copeland A."/>
            <person name="Barry K.W."/>
            <person name="Cichocki N."/>
            <person name="Veneault-Fourrey C."/>
            <person name="LaButti K."/>
            <person name="Lindquist E.A."/>
            <person name="Lipzen A."/>
            <person name="Lundell T."/>
            <person name="Morin E."/>
            <person name="Murat C."/>
            <person name="Sun H."/>
            <person name="Tunlid A."/>
            <person name="Henrissat B."/>
            <person name="Grigoriev I.V."/>
            <person name="Hibbett D.S."/>
            <person name="Martin F."/>
            <person name="Nordberg H.P."/>
            <person name="Cantor M.N."/>
            <person name="Hua S.X."/>
        </authorList>
    </citation>
    <scope>NUCLEOTIDE SEQUENCE [LARGE SCALE GENOMIC DNA]</scope>
    <source>
        <strain evidence="2 3">441</strain>
    </source>
</reference>